<dbReference type="STRING" id="135208.A0A4Y9ZXF1"/>
<dbReference type="AlphaFoldDB" id="A0A4Y9ZXF1"/>
<dbReference type="InterPro" id="IPR029058">
    <property type="entry name" value="AB_hydrolase_fold"/>
</dbReference>
<feature type="domain" description="Alpha/beta hydrolase fold-3" evidence="2">
    <location>
        <begin position="85"/>
        <end position="248"/>
    </location>
</feature>
<dbReference type="PANTHER" id="PTHR48081:SF8">
    <property type="entry name" value="ALPHA_BETA HYDROLASE FOLD-3 DOMAIN-CONTAINING PROTEIN-RELATED"/>
    <property type="match status" value="1"/>
</dbReference>
<keyword evidence="1" id="KW-0378">Hydrolase</keyword>
<dbReference type="Proteomes" id="UP000298061">
    <property type="component" value="Unassembled WGS sequence"/>
</dbReference>
<dbReference type="Gene3D" id="3.40.50.1820">
    <property type="entry name" value="alpha/beta hydrolase"/>
    <property type="match status" value="1"/>
</dbReference>
<evidence type="ECO:0000256" key="1">
    <source>
        <dbReference type="ARBA" id="ARBA00022801"/>
    </source>
</evidence>
<dbReference type="EMBL" id="SFCI01000623">
    <property type="protein sequence ID" value="TFY78747.1"/>
    <property type="molecule type" value="Genomic_DNA"/>
</dbReference>
<dbReference type="OrthoDB" id="408631at2759"/>
<protein>
    <recommendedName>
        <fullName evidence="2">Alpha/beta hydrolase fold-3 domain-containing protein</fullName>
    </recommendedName>
</protein>
<keyword evidence="4" id="KW-1185">Reference proteome</keyword>
<dbReference type="SUPFAM" id="SSF53474">
    <property type="entry name" value="alpha/beta-Hydrolases"/>
    <property type="match status" value="1"/>
</dbReference>
<dbReference type="InterPro" id="IPR050300">
    <property type="entry name" value="GDXG_lipolytic_enzyme"/>
</dbReference>
<gene>
    <name evidence="3" type="ORF">EWM64_g5269</name>
</gene>
<dbReference type="InterPro" id="IPR013094">
    <property type="entry name" value="AB_hydrolase_3"/>
</dbReference>
<organism evidence="3 4">
    <name type="scientific">Hericium alpestre</name>
    <dbReference type="NCBI Taxonomy" id="135208"/>
    <lineage>
        <taxon>Eukaryota</taxon>
        <taxon>Fungi</taxon>
        <taxon>Dikarya</taxon>
        <taxon>Basidiomycota</taxon>
        <taxon>Agaricomycotina</taxon>
        <taxon>Agaricomycetes</taxon>
        <taxon>Russulales</taxon>
        <taxon>Hericiaceae</taxon>
        <taxon>Hericium</taxon>
    </lineage>
</organism>
<evidence type="ECO:0000313" key="3">
    <source>
        <dbReference type="EMBL" id="TFY78747.1"/>
    </source>
</evidence>
<proteinExistence type="predicted"/>
<dbReference type="PANTHER" id="PTHR48081">
    <property type="entry name" value="AB HYDROLASE SUPERFAMILY PROTEIN C4A8.06C"/>
    <property type="match status" value="1"/>
</dbReference>
<dbReference type="Pfam" id="PF07859">
    <property type="entry name" value="Abhydrolase_3"/>
    <property type="match status" value="1"/>
</dbReference>
<dbReference type="GO" id="GO:0016787">
    <property type="term" value="F:hydrolase activity"/>
    <property type="evidence" value="ECO:0007669"/>
    <property type="project" value="UniProtKB-KW"/>
</dbReference>
<evidence type="ECO:0000313" key="4">
    <source>
        <dbReference type="Proteomes" id="UP000298061"/>
    </source>
</evidence>
<comment type="caution">
    <text evidence="3">The sequence shown here is derived from an EMBL/GenBank/DDBJ whole genome shotgun (WGS) entry which is preliminary data.</text>
</comment>
<sequence>MSQYAHLSEPDPEFVALQHILPGDRITVDKNPVQLKEAFLKNGQPVVDMLTKGRVSPDSTYTVQDHKVPVNGGEILVRVTSPAKEGTFPLLVWAHAGALKWAVSNADSLHASLDKGLLVGGQSAGAQMAAALALRARDDPFFKDHPLTGQILQIPTVVHPGAIPAKYEDQLLSMEQNKDAPILDARQHHAILTFLGVQATDTSFSPLLAASHAHLPPAVIQVCGLDPLRDEGFLYERILREAGTKTKLCV</sequence>
<name>A0A4Y9ZXF1_9AGAM</name>
<evidence type="ECO:0000259" key="2">
    <source>
        <dbReference type="Pfam" id="PF07859"/>
    </source>
</evidence>
<reference evidence="3 4" key="1">
    <citation type="submission" date="2019-02" db="EMBL/GenBank/DDBJ databases">
        <title>Genome sequencing of the rare red list fungi Hericium alpestre (H. flagellum).</title>
        <authorList>
            <person name="Buettner E."/>
            <person name="Kellner H."/>
        </authorList>
    </citation>
    <scope>NUCLEOTIDE SEQUENCE [LARGE SCALE GENOMIC DNA]</scope>
    <source>
        <strain evidence="3 4">DSM 108284</strain>
    </source>
</reference>
<accession>A0A4Y9ZXF1</accession>